<reference evidence="3 4" key="1">
    <citation type="journal article" date="2015" name="Fungal Genet. Biol.">
        <title>Evolution of novel wood decay mechanisms in Agaricales revealed by the genome sequences of Fistulina hepatica and Cylindrobasidium torrendii.</title>
        <authorList>
            <person name="Floudas D."/>
            <person name="Held B.W."/>
            <person name="Riley R."/>
            <person name="Nagy L.G."/>
            <person name="Koehler G."/>
            <person name="Ransdell A.S."/>
            <person name="Younus H."/>
            <person name="Chow J."/>
            <person name="Chiniquy J."/>
            <person name="Lipzen A."/>
            <person name="Tritt A."/>
            <person name="Sun H."/>
            <person name="Haridas S."/>
            <person name="LaButti K."/>
            <person name="Ohm R.A."/>
            <person name="Kues U."/>
            <person name="Blanchette R.A."/>
            <person name="Grigoriev I.V."/>
            <person name="Minto R.E."/>
            <person name="Hibbett D.S."/>
        </authorList>
    </citation>
    <scope>NUCLEOTIDE SEQUENCE [LARGE SCALE GENOMIC DNA]</scope>
    <source>
        <strain evidence="3 4">FP15055 ss-10</strain>
    </source>
</reference>
<dbReference type="STRING" id="1314674.A0A0D7BBG9"/>
<evidence type="ECO:0000256" key="2">
    <source>
        <dbReference type="SAM" id="SignalP"/>
    </source>
</evidence>
<feature type="signal peptide" evidence="2">
    <location>
        <begin position="1"/>
        <end position="19"/>
    </location>
</feature>
<dbReference type="EMBL" id="KN880542">
    <property type="protein sequence ID" value="KIY66851.1"/>
    <property type="molecule type" value="Genomic_DNA"/>
</dbReference>
<organism evidence="3 4">
    <name type="scientific">Cylindrobasidium torrendii FP15055 ss-10</name>
    <dbReference type="NCBI Taxonomy" id="1314674"/>
    <lineage>
        <taxon>Eukaryota</taxon>
        <taxon>Fungi</taxon>
        <taxon>Dikarya</taxon>
        <taxon>Basidiomycota</taxon>
        <taxon>Agaricomycotina</taxon>
        <taxon>Agaricomycetes</taxon>
        <taxon>Agaricomycetidae</taxon>
        <taxon>Agaricales</taxon>
        <taxon>Marasmiineae</taxon>
        <taxon>Physalacriaceae</taxon>
        <taxon>Cylindrobasidium</taxon>
    </lineage>
</organism>
<feature type="disulfide bond" evidence="1">
    <location>
        <begin position="28"/>
        <end position="254"/>
    </location>
</feature>
<dbReference type="OrthoDB" id="430315at2759"/>
<dbReference type="SMART" id="SM00205">
    <property type="entry name" value="THN"/>
    <property type="match status" value="1"/>
</dbReference>
<feature type="disulfide bond" evidence="1">
    <location>
        <begin position="197"/>
        <end position="207"/>
    </location>
</feature>
<feature type="disulfide bond" evidence="1">
    <location>
        <begin position="149"/>
        <end position="241"/>
    </location>
</feature>
<feature type="disulfide bond" evidence="1">
    <location>
        <begin position="96"/>
        <end position="102"/>
    </location>
</feature>
<dbReference type="InterPro" id="IPR001938">
    <property type="entry name" value="Thaumatin"/>
</dbReference>
<dbReference type="Gene3D" id="2.60.110.10">
    <property type="entry name" value="Thaumatin"/>
    <property type="match status" value="1"/>
</dbReference>
<proteinExistence type="predicted"/>
<name>A0A0D7BBG9_9AGAR</name>
<dbReference type="PIRSF" id="PIRSF002703">
    <property type="entry name" value="Thaumatin"/>
    <property type="match status" value="1"/>
</dbReference>
<protein>
    <submittedName>
        <fullName evidence="3">Osmotin, thaumatin-like protein</fullName>
    </submittedName>
</protein>
<dbReference type="PROSITE" id="PS51367">
    <property type="entry name" value="THAUMATIN_2"/>
    <property type="match status" value="1"/>
</dbReference>
<accession>A0A0D7BBG9</accession>
<dbReference type="Pfam" id="PF00314">
    <property type="entry name" value="Thaumatin"/>
    <property type="match status" value="1"/>
</dbReference>
<dbReference type="PANTHER" id="PTHR31048">
    <property type="entry name" value="OS03G0233200 PROTEIN"/>
    <property type="match status" value="1"/>
</dbReference>
<keyword evidence="4" id="KW-1185">Reference proteome</keyword>
<dbReference type="PRINTS" id="PR00347">
    <property type="entry name" value="THAUMATIN"/>
</dbReference>
<dbReference type="Proteomes" id="UP000054007">
    <property type="component" value="Unassembled WGS sequence"/>
</dbReference>
<evidence type="ECO:0000256" key="1">
    <source>
        <dbReference type="PIRSR" id="PIRSR002703-1"/>
    </source>
</evidence>
<feature type="disulfide bond" evidence="1">
    <location>
        <begin position="80"/>
        <end position="91"/>
    </location>
</feature>
<keyword evidence="2" id="KW-0732">Signal</keyword>
<dbReference type="InterPro" id="IPR037176">
    <property type="entry name" value="Osmotin/thaumatin-like_sf"/>
</dbReference>
<sequence length="254" mass="26664">MMNGLLAFVSAALVASAYARKFTVTNNCEYTVWPAMYTDPNVGPSVPDHVTGWEAAAGSTEEFEVPDDWKAGRIWGRTECDFSTNPGPTSCVTGGCNGGLECDPNTGTGVPPVTVAEWTLEGDGDADWYDVSLVDGFNIPVTVKVSGDCSEASCPKDLNPDCPAELAGPSGANGNAGCKSACFANLDGNQQDSANCCSGSHDTADTCPPDGVDFYDYFKDACPNSYAYAYDESSGTALWTCPTANKADYTITFC</sequence>
<feature type="disulfide bond" evidence="1">
    <location>
        <begin position="182"/>
        <end position="196"/>
    </location>
</feature>
<dbReference type="AlphaFoldDB" id="A0A0D7BBG9"/>
<evidence type="ECO:0000313" key="3">
    <source>
        <dbReference type="EMBL" id="KIY66851.1"/>
    </source>
</evidence>
<gene>
    <name evidence="3" type="ORF">CYLTODRAFT_377119</name>
</gene>
<feature type="disulfide bond" evidence="1">
    <location>
        <begin position="154"/>
        <end position="222"/>
    </location>
</feature>
<dbReference type="SUPFAM" id="SSF49870">
    <property type="entry name" value="Osmotin, thaumatin-like protein"/>
    <property type="match status" value="1"/>
</dbReference>
<keyword evidence="1" id="KW-1015">Disulfide bond</keyword>
<evidence type="ECO:0000313" key="4">
    <source>
        <dbReference type="Proteomes" id="UP000054007"/>
    </source>
</evidence>
<feature type="non-terminal residue" evidence="3">
    <location>
        <position position="254"/>
    </location>
</feature>
<feature type="disulfide bond" evidence="1">
    <location>
        <begin position="162"/>
        <end position="178"/>
    </location>
</feature>
<feature type="chain" id="PRO_5002316837" evidence="2">
    <location>
        <begin position="20"/>
        <end position="254"/>
    </location>
</feature>